<feature type="signal peptide" evidence="2">
    <location>
        <begin position="1"/>
        <end position="27"/>
    </location>
</feature>
<reference evidence="3 4" key="1">
    <citation type="submission" date="2019-04" db="EMBL/GenBank/DDBJ databases">
        <title>Friends and foes A comparative genomics study of 23 Aspergillus species from section Flavi.</title>
        <authorList>
            <consortium name="DOE Joint Genome Institute"/>
            <person name="Kjaerbolling I."/>
            <person name="Vesth T."/>
            <person name="Frisvad J.C."/>
            <person name="Nybo J.L."/>
            <person name="Theobald S."/>
            <person name="Kildgaard S."/>
            <person name="Isbrandt T."/>
            <person name="Kuo A."/>
            <person name="Sato A."/>
            <person name="Lyhne E.K."/>
            <person name="Kogle M.E."/>
            <person name="Wiebenga A."/>
            <person name="Kun R.S."/>
            <person name="Lubbers R.J."/>
            <person name="Makela M.R."/>
            <person name="Barry K."/>
            <person name="Chovatia M."/>
            <person name="Clum A."/>
            <person name="Daum C."/>
            <person name="Haridas S."/>
            <person name="He G."/>
            <person name="LaButti K."/>
            <person name="Lipzen A."/>
            <person name="Mondo S."/>
            <person name="Riley R."/>
            <person name="Salamov A."/>
            <person name="Simmons B.A."/>
            <person name="Magnuson J.K."/>
            <person name="Henrissat B."/>
            <person name="Mortensen U.H."/>
            <person name="Larsen T.O."/>
            <person name="Devries R.P."/>
            <person name="Grigoriev I.V."/>
            <person name="Machida M."/>
            <person name="Baker S.E."/>
            <person name="Andersen M.R."/>
        </authorList>
    </citation>
    <scope>NUCLEOTIDE SEQUENCE [LARGE SCALE GENOMIC DNA]</scope>
    <source>
        <strain evidence="3 4">CBS 151.66</strain>
    </source>
</reference>
<evidence type="ECO:0000256" key="1">
    <source>
        <dbReference type="SAM" id="MobiDB-lite"/>
    </source>
</evidence>
<feature type="chain" id="PRO_5025070007" evidence="2">
    <location>
        <begin position="28"/>
        <end position="144"/>
    </location>
</feature>
<evidence type="ECO:0000313" key="3">
    <source>
        <dbReference type="EMBL" id="KAB8077374.1"/>
    </source>
</evidence>
<dbReference type="Proteomes" id="UP000326565">
    <property type="component" value="Unassembled WGS sequence"/>
</dbReference>
<dbReference type="OrthoDB" id="4459037at2759"/>
<keyword evidence="2" id="KW-0732">Signal</keyword>
<proteinExistence type="predicted"/>
<organism evidence="3 4">
    <name type="scientific">Aspergillus leporis</name>
    <dbReference type="NCBI Taxonomy" id="41062"/>
    <lineage>
        <taxon>Eukaryota</taxon>
        <taxon>Fungi</taxon>
        <taxon>Dikarya</taxon>
        <taxon>Ascomycota</taxon>
        <taxon>Pezizomycotina</taxon>
        <taxon>Eurotiomycetes</taxon>
        <taxon>Eurotiomycetidae</taxon>
        <taxon>Eurotiales</taxon>
        <taxon>Aspergillaceae</taxon>
        <taxon>Aspergillus</taxon>
        <taxon>Aspergillus subgen. Circumdati</taxon>
    </lineage>
</organism>
<feature type="compositionally biased region" description="Polar residues" evidence="1">
    <location>
        <begin position="32"/>
        <end position="41"/>
    </location>
</feature>
<accession>A0A5N5XCY0</accession>
<evidence type="ECO:0000313" key="4">
    <source>
        <dbReference type="Proteomes" id="UP000326565"/>
    </source>
</evidence>
<protein>
    <submittedName>
        <fullName evidence="3">Uncharacterized protein</fullName>
    </submittedName>
</protein>
<gene>
    <name evidence="3" type="ORF">BDV29DRAFT_153759</name>
</gene>
<feature type="region of interest" description="Disordered" evidence="1">
    <location>
        <begin position="76"/>
        <end position="115"/>
    </location>
</feature>
<dbReference type="EMBL" id="ML732169">
    <property type="protein sequence ID" value="KAB8077374.1"/>
    <property type="molecule type" value="Genomic_DNA"/>
</dbReference>
<sequence>MASLAKPLSLAYMLVLALLAFAAVSHSRPILETSNSESLQARSPDPRMIPGSDNLLNDIFRSVGLESLAKLNHWKEEAHKNSTTTDEKSKDQTNHAVEHSQKQTTSSDLSSPADDPSDFISRLFGLLADKWKEAMYSSDEHTLS</sequence>
<dbReference type="AlphaFoldDB" id="A0A5N5XCY0"/>
<feature type="compositionally biased region" description="Basic and acidic residues" evidence="1">
    <location>
        <begin position="76"/>
        <end position="101"/>
    </location>
</feature>
<evidence type="ECO:0000256" key="2">
    <source>
        <dbReference type="SAM" id="SignalP"/>
    </source>
</evidence>
<keyword evidence="4" id="KW-1185">Reference proteome</keyword>
<feature type="region of interest" description="Disordered" evidence="1">
    <location>
        <begin position="32"/>
        <end position="51"/>
    </location>
</feature>
<name>A0A5N5XCY0_9EURO</name>